<feature type="domain" description="Thioesterase" evidence="3">
    <location>
        <begin position="72"/>
        <end position="145"/>
    </location>
</feature>
<protein>
    <recommendedName>
        <fullName evidence="3">Thioesterase domain-containing protein</fullName>
    </recommendedName>
</protein>
<dbReference type="eggNOG" id="KOG3328">
    <property type="taxonomic scope" value="Eukaryota"/>
</dbReference>
<dbReference type="GeneID" id="19904041"/>
<keyword evidence="2" id="KW-0378">Hydrolase</keyword>
<dbReference type="SUPFAM" id="SSF54637">
    <property type="entry name" value="Thioesterase/thiol ester dehydrase-isomerase"/>
    <property type="match status" value="1"/>
</dbReference>
<dbReference type="InterPro" id="IPR029069">
    <property type="entry name" value="HotDog_dom_sf"/>
</dbReference>
<dbReference type="OMA" id="GDWMNTL"/>
<proteinExistence type="inferred from homology"/>
<name>R7Z0L8_CONA1</name>
<evidence type="ECO:0000256" key="2">
    <source>
        <dbReference type="ARBA" id="ARBA00022801"/>
    </source>
</evidence>
<dbReference type="EMBL" id="JH767587">
    <property type="protein sequence ID" value="EON67476.1"/>
    <property type="molecule type" value="Genomic_DNA"/>
</dbReference>
<dbReference type="Pfam" id="PF03061">
    <property type="entry name" value="4HBT"/>
    <property type="match status" value="1"/>
</dbReference>
<dbReference type="GO" id="GO:0047617">
    <property type="term" value="F:fatty acyl-CoA hydrolase activity"/>
    <property type="evidence" value="ECO:0007669"/>
    <property type="project" value="InterPro"/>
</dbReference>
<organism evidence="4 5">
    <name type="scientific">Coniosporium apollinis (strain CBS 100218)</name>
    <name type="common">Rock-inhabiting black yeast</name>
    <dbReference type="NCBI Taxonomy" id="1168221"/>
    <lineage>
        <taxon>Eukaryota</taxon>
        <taxon>Fungi</taxon>
        <taxon>Dikarya</taxon>
        <taxon>Ascomycota</taxon>
        <taxon>Pezizomycotina</taxon>
        <taxon>Dothideomycetes</taxon>
        <taxon>Dothideomycetes incertae sedis</taxon>
        <taxon>Coniosporium</taxon>
    </lineage>
</organism>
<dbReference type="AlphaFoldDB" id="R7Z0L8"/>
<comment type="similarity">
    <text evidence="1">Belongs to the thioesterase PaaI family.</text>
</comment>
<evidence type="ECO:0000313" key="4">
    <source>
        <dbReference type="EMBL" id="EON67476.1"/>
    </source>
</evidence>
<dbReference type="PANTHER" id="PTHR21660">
    <property type="entry name" value="THIOESTERASE SUPERFAMILY MEMBER-RELATED"/>
    <property type="match status" value="1"/>
</dbReference>
<dbReference type="OrthoDB" id="2831072at2759"/>
<sequence length="168" mass="17924">MGFASDLAATPFDRANAFLKLLSHPDYDYYEKPLAGALTLLSASHSPTPSNPHHTTTTYSLRVPRALCNATGALHGGAVATIFDLCTSLTIEPAAREGFWDTGHVSRTLNVTYLRPVNEGEEVLVESEVVGLGKRMGLVKGVMRERGTGRVAYVCEHGKVAVGGGVKL</sequence>
<dbReference type="Proteomes" id="UP000016924">
    <property type="component" value="Unassembled WGS sequence"/>
</dbReference>
<dbReference type="HOGENOM" id="CLU_089876_1_1_1"/>
<accession>R7Z0L8</accession>
<dbReference type="InterPro" id="IPR006683">
    <property type="entry name" value="Thioestr_dom"/>
</dbReference>
<evidence type="ECO:0000313" key="5">
    <source>
        <dbReference type="Proteomes" id="UP000016924"/>
    </source>
</evidence>
<dbReference type="PANTHER" id="PTHR21660:SF1">
    <property type="entry name" value="ACYL-COENZYME A THIOESTERASE 13"/>
    <property type="match status" value="1"/>
</dbReference>
<dbReference type="RefSeq" id="XP_007782793.1">
    <property type="nucleotide sequence ID" value="XM_007784603.1"/>
</dbReference>
<dbReference type="STRING" id="1168221.R7Z0L8"/>
<gene>
    <name evidence="4" type="ORF">W97_06730</name>
</gene>
<evidence type="ECO:0000259" key="3">
    <source>
        <dbReference type="Pfam" id="PF03061"/>
    </source>
</evidence>
<reference evidence="5" key="1">
    <citation type="submission" date="2012-06" db="EMBL/GenBank/DDBJ databases">
        <title>The genome sequence of Coniosporium apollinis CBS 100218.</title>
        <authorList>
            <consortium name="The Broad Institute Genome Sequencing Platform"/>
            <person name="Cuomo C."/>
            <person name="Gorbushina A."/>
            <person name="Noack S."/>
            <person name="Walker B."/>
            <person name="Young S.K."/>
            <person name="Zeng Q."/>
            <person name="Gargeya S."/>
            <person name="Fitzgerald M."/>
            <person name="Haas B."/>
            <person name="Abouelleil A."/>
            <person name="Alvarado L."/>
            <person name="Arachchi H.M."/>
            <person name="Berlin A.M."/>
            <person name="Chapman S.B."/>
            <person name="Goldberg J."/>
            <person name="Griggs A."/>
            <person name="Gujja S."/>
            <person name="Hansen M."/>
            <person name="Howarth C."/>
            <person name="Imamovic A."/>
            <person name="Larimer J."/>
            <person name="McCowan C."/>
            <person name="Montmayeur A."/>
            <person name="Murphy C."/>
            <person name="Neiman D."/>
            <person name="Pearson M."/>
            <person name="Priest M."/>
            <person name="Roberts A."/>
            <person name="Saif S."/>
            <person name="Shea T."/>
            <person name="Sisk P."/>
            <person name="Sykes S."/>
            <person name="Wortman J."/>
            <person name="Nusbaum C."/>
            <person name="Birren B."/>
        </authorList>
    </citation>
    <scope>NUCLEOTIDE SEQUENCE [LARGE SCALE GENOMIC DNA]</scope>
    <source>
        <strain evidence="5">CBS 100218</strain>
    </source>
</reference>
<evidence type="ECO:0000256" key="1">
    <source>
        <dbReference type="ARBA" id="ARBA00008324"/>
    </source>
</evidence>
<dbReference type="InterPro" id="IPR039298">
    <property type="entry name" value="ACOT13"/>
</dbReference>
<dbReference type="Gene3D" id="3.10.129.10">
    <property type="entry name" value="Hotdog Thioesterase"/>
    <property type="match status" value="1"/>
</dbReference>
<keyword evidence="5" id="KW-1185">Reference proteome</keyword>